<dbReference type="AlphaFoldDB" id="A0A0V0GQ89"/>
<reference evidence="1" key="1">
    <citation type="submission" date="2015-12" db="EMBL/GenBank/DDBJ databases">
        <title>Gene expression during late stages of embryo sac development: a critical building block for successful pollen-pistil interactions.</title>
        <authorList>
            <person name="Liu Y."/>
            <person name="Joly V."/>
            <person name="Sabar M."/>
            <person name="Matton D.P."/>
        </authorList>
    </citation>
    <scope>NUCLEOTIDE SEQUENCE</scope>
</reference>
<name>A0A0V0GQ89_SOLCH</name>
<organism evidence="1">
    <name type="scientific">Solanum chacoense</name>
    <name type="common">Chaco potato</name>
    <dbReference type="NCBI Taxonomy" id="4108"/>
    <lineage>
        <taxon>Eukaryota</taxon>
        <taxon>Viridiplantae</taxon>
        <taxon>Streptophyta</taxon>
        <taxon>Embryophyta</taxon>
        <taxon>Tracheophyta</taxon>
        <taxon>Spermatophyta</taxon>
        <taxon>Magnoliopsida</taxon>
        <taxon>eudicotyledons</taxon>
        <taxon>Gunneridae</taxon>
        <taxon>Pentapetalae</taxon>
        <taxon>asterids</taxon>
        <taxon>lamiids</taxon>
        <taxon>Solanales</taxon>
        <taxon>Solanaceae</taxon>
        <taxon>Solanoideae</taxon>
        <taxon>Solaneae</taxon>
        <taxon>Solanum</taxon>
    </lineage>
</organism>
<proteinExistence type="predicted"/>
<accession>A0A0V0GQ89</accession>
<dbReference type="EMBL" id="GEDG01034086">
    <property type="protein sequence ID" value="JAP09911.1"/>
    <property type="molecule type" value="Transcribed_RNA"/>
</dbReference>
<sequence length="92" mass="10706">MNCKIHQHFYDSVSIYYFYTLIEHTTLVSATKTLKIPILHVCRVGESLTTYQLVKRLLIRHAAGLEQPQIAKLQQVYQSYQFHQNDLGEPAN</sequence>
<protein>
    <submittedName>
        <fullName evidence="1">Putative ovule protein</fullName>
    </submittedName>
</protein>
<evidence type="ECO:0000313" key="1">
    <source>
        <dbReference type="EMBL" id="JAP09911.1"/>
    </source>
</evidence>